<keyword evidence="3" id="KW-0808">Transferase</keyword>
<dbReference type="PROSITE" id="PS50234">
    <property type="entry name" value="VWFA"/>
    <property type="match status" value="1"/>
</dbReference>
<evidence type="ECO:0000313" key="3">
    <source>
        <dbReference type="EMBL" id="SMF66188.1"/>
    </source>
</evidence>
<dbReference type="InterPro" id="IPR002035">
    <property type="entry name" value="VWF_A"/>
</dbReference>
<dbReference type="Gene3D" id="3.40.50.410">
    <property type="entry name" value="von Willebrand factor, type A domain"/>
    <property type="match status" value="1"/>
</dbReference>
<sequence length="667" mass="72201">MSPVRSRHAVCGSAARCLGRLSSLLLLLLAVLLADAASALADPLLVDETPGLYQRILTRPRAQIVAHVGEPAGTTPDTFSAYYVFARKTVDGTQWLQVGANRLGAPGGWIRADQTVAWNQAMVLAFGEPTGRLPVLFFKDRDALLRVVEDERLPVLAPQLVKQARSGTLPPDSGVISIEPEEWVDLRSHFYLLPILGATDEFLPSGARGKIAEIASIPLSEEPAAPADAAAAYRVGVMFVVDTTTSMKRYIDRTRQAIEHIFERLRASPVGERISFGMVAFRDALMPAPGLEYLTKVVAPLKVPPDHDAFEAALGKLKVSHVPSAGFNEDGLAGMVEAIGRDEWKDFGGRFIIFLSDAGVREADDPFSSTRLSPARVNELARDKTIAVISMLLATPMGEAYHAVAERQLKQMSFWTGMSRPAFYRVPEGDISAFGPTLDQVVDAMVGQIESGATAASGGTERDRAAEASDCAAAGEGAAHLVAAIRCAGHAMRLAWLGRERGVEAPSVFNGWAPDFALNDPSRKAFDVRVLLTKEQLSNLSTALQAVLEAGREALDHDPATFFAQLRSVVARAATDPGSVDPARIDSLGDLLDAYLAHLPYESQLMELNETTWLDFGPARQDEILATVKSKIRAYQYFHDDASRWIRLNADASDDELVYPIPLGLLP</sequence>
<name>A0A1Y6CJG7_9PROT</name>
<dbReference type="GO" id="GO:0016301">
    <property type="term" value="F:kinase activity"/>
    <property type="evidence" value="ECO:0007669"/>
    <property type="project" value="UniProtKB-KW"/>
</dbReference>
<dbReference type="SUPFAM" id="SSF53300">
    <property type="entry name" value="vWA-like"/>
    <property type="match status" value="1"/>
</dbReference>
<feature type="signal peptide" evidence="1">
    <location>
        <begin position="1"/>
        <end position="41"/>
    </location>
</feature>
<proteinExistence type="predicted"/>
<reference evidence="3 4" key="1">
    <citation type="submission" date="2017-04" db="EMBL/GenBank/DDBJ databases">
        <authorList>
            <person name="Afonso C.L."/>
            <person name="Miller P.J."/>
            <person name="Scott M.A."/>
            <person name="Spackman E."/>
            <person name="Goraichik I."/>
            <person name="Dimitrov K.M."/>
            <person name="Suarez D.L."/>
            <person name="Swayne D.E."/>
        </authorList>
    </citation>
    <scope>NUCLEOTIDE SEQUENCE [LARGE SCALE GENOMIC DNA]</scope>
    <source>
        <strain evidence="3 4">USBA 355</strain>
    </source>
</reference>
<feature type="domain" description="VWFA" evidence="2">
    <location>
        <begin position="236"/>
        <end position="445"/>
    </location>
</feature>
<evidence type="ECO:0000313" key="4">
    <source>
        <dbReference type="Proteomes" id="UP000192917"/>
    </source>
</evidence>
<feature type="chain" id="PRO_5013232483" evidence="1">
    <location>
        <begin position="42"/>
        <end position="667"/>
    </location>
</feature>
<dbReference type="EMBL" id="FWZX01000026">
    <property type="protein sequence ID" value="SMF66188.1"/>
    <property type="molecule type" value="Genomic_DNA"/>
</dbReference>
<dbReference type="InterPro" id="IPR036465">
    <property type="entry name" value="vWFA_dom_sf"/>
</dbReference>
<evidence type="ECO:0000256" key="1">
    <source>
        <dbReference type="SAM" id="SignalP"/>
    </source>
</evidence>
<organism evidence="3 4">
    <name type="scientific">Tistlia consotensis USBA 355</name>
    <dbReference type="NCBI Taxonomy" id="560819"/>
    <lineage>
        <taxon>Bacteria</taxon>
        <taxon>Pseudomonadati</taxon>
        <taxon>Pseudomonadota</taxon>
        <taxon>Alphaproteobacteria</taxon>
        <taxon>Rhodospirillales</taxon>
        <taxon>Rhodovibrionaceae</taxon>
        <taxon>Tistlia</taxon>
    </lineage>
</organism>
<dbReference type="AlphaFoldDB" id="A0A1Y6CJG7"/>
<dbReference type="STRING" id="560819.SAMN05428998_12683"/>
<keyword evidence="4" id="KW-1185">Reference proteome</keyword>
<dbReference type="CDD" id="cd00198">
    <property type="entry name" value="vWFA"/>
    <property type="match status" value="1"/>
</dbReference>
<evidence type="ECO:0000259" key="2">
    <source>
        <dbReference type="PROSITE" id="PS50234"/>
    </source>
</evidence>
<keyword evidence="3" id="KW-0418">Kinase</keyword>
<protein>
    <submittedName>
        <fullName evidence="3">Serine/threonine-protein kinase PpkA</fullName>
    </submittedName>
</protein>
<dbReference type="Proteomes" id="UP000192917">
    <property type="component" value="Unassembled WGS sequence"/>
</dbReference>
<gene>
    <name evidence="3" type="ORF">SAMN05428998_12683</name>
</gene>
<accession>A0A1Y6CJG7</accession>
<keyword evidence="1" id="KW-0732">Signal</keyword>
<dbReference type="RefSeq" id="WP_143596337.1">
    <property type="nucleotide sequence ID" value="NZ_FWZX01000026.1"/>
</dbReference>